<sequence>MPARRRQQGPRRLEEFAFINLIKRRFGRVPRRVAMGIGDDAAVVRGPSTRDWVVTTDLLAEDVHFSLDTTSFDDLGYKAAAANLSDIAAMGGSPTYLLIALAIPTTLSQSDLSRLYQGLHRACRPHHVALIGGDTSSSRAGLFLTITLIGEIARGRAVLRSGARPGDLLYVSGTLGESQAGLMLLGKALTRGIRRGLAPADRARLIGRHRRPTPRVALGEALASRRLATAMIDLSDGLSGDLAHLCEESRVGALLDRSALPLSPALRRFAALAGSSAESLALQGGEDYELLFTLSPRHEAAVQRLGRQLRVPVTNIGRMMPARFGMKERDRHGSLKDLAVTSYRHFT</sequence>
<feature type="binding site" evidence="2">
    <location>
        <position position="86"/>
    </location>
    <ligand>
        <name>Mg(2+)</name>
        <dbReference type="ChEBI" id="CHEBI:18420"/>
        <label>3</label>
    </ligand>
</feature>
<dbReference type="NCBIfam" id="TIGR01379">
    <property type="entry name" value="thiL"/>
    <property type="match status" value="1"/>
</dbReference>
<evidence type="ECO:0000256" key="2">
    <source>
        <dbReference type="HAMAP-Rule" id="MF_02128"/>
    </source>
</evidence>
<evidence type="ECO:0000259" key="3">
    <source>
        <dbReference type="Pfam" id="PF00586"/>
    </source>
</evidence>
<dbReference type="Gene3D" id="3.30.1330.10">
    <property type="entry name" value="PurM-like, N-terminal domain"/>
    <property type="match status" value="1"/>
</dbReference>
<gene>
    <name evidence="2" type="primary">thiL</name>
    <name evidence="5" type="ORF">DNFV4_03147</name>
</gene>
<comment type="pathway">
    <text evidence="2">Cofactor biosynthesis; thiamine diphosphate biosynthesis; thiamine diphosphate from thiamine phosphate: step 1/1.</text>
</comment>
<feature type="binding site" evidence="2">
    <location>
        <position position="57"/>
    </location>
    <ligand>
        <name>Mg(2+)</name>
        <dbReference type="ChEBI" id="CHEBI:18420"/>
        <label>1</label>
    </ligand>
</feature>
<keyword evidence="2" id="KW-0808">Transferase</keyword>
<feature type="binding site" evidence="2">
    <location>
        <position position="116"/>
    </location>
    <ligand>
        <name>ATP</name>
        <dbReference type="ChEBI" id="CHEBI:30616"/>
    </ligand>
</feature>
<feature type="binding site" evidence="2">
    <location>
        <position position="64"/>
    </location>
    <ligand>
        <name>substrate</name>
    </ligand>
</feature>
<dbReference type="CDD" id="cd02194">
    <property type="entry name" value="ThiL"/>
    <property type="match status" value="1"/>
</dbReference>
<feature type="binding site" evidence="2">
    <location>
        <position position="86"/>
    </location>
    <ligand>
        <name>Mg(2+)</name>
        <dbReference type="ChEBI" id="CHEBI:18420"/>
        <label>2</label>
    </ligand>
</feature>
<dbReference type="HAMAP" id="MF_02128">
    <property type="entry name" value="TMP_kinase"/>
    <property type="match status" value="1"/>
</dbReference>
<organism evidence="5 6">
    <name type="scientific">Nitrospira tepida</name>
    <dbReference type="NCBI Taxonomy" id="2973512"/>
    <lineage>
        <taxon>Bacteria</taxon>
        <taxon>Pseudomonadati</taxon>
        <taxon>Nitrospirota</taxon>
        <taxon>Nitrospiria</taxon>
        <taxon>Nitrospirales</taxon>
        <taxon>Nitrospiraceae</taxon>
        <taxon>Nitrospira</taxon>
    </lineage>
</organism>
<dbReference type="GO" id="GO:0009228">
    <property type="term" value="P:thiamine biosynthetic process"/>
    <property type="evidence" value="ECO:0007669"/>
    <property type="project" value="UniProtKB-KW"/>
</dbReference>
<dbReference type="PANTHER" id="PTHR30270:SF0">
    <property type="entry name" value="THIAMINE-MONOPHOSPHATE KINASE"/>
    <property type="match status" value="1"/>
</dbReference>
<dbReference type="SUPFAM" id="SSF55326">
    <property type="entry name" value="PurM N-terminal domain-like"/>
    <property type="match status" value="1"/>
</dbReference>
<dbReference type="GO" id="GO:0000287">
    <property type="term" value="F:magnesium ion binding"/>
    <property type="evidence" value="ECO:0007669"/>
    <property type="project" value="UniProtKB-UniRule"/>
</dbReference>
<dbReference type="GO" id="GO:0009229">
    <property type="term" value="P:thiamine diphosphate biosynthetic process"/>
    <property type="evidence" value="ECO:0007669"/>
    <property type="project" value="UniProtKB-UniRule"/>
</dbReference>
<keyword evidence="2" id="KW-0547">Nucleotide-binding</keyword>
<feature type="binding site" evidence="2">
    <location>
        <position position="160"/>
    </location>
    <ligand>
        <name>ATP</name>
        <dbReference type="ChEBI" id="CHEBI:30616"/>
    </ligand>
</feature>
<dbReference type="InterPro" id="IPR010918">
    <property type="entry name" value="PurM-like_C_dom"/>
</dbReference>
<feature type="binding site" evidence="2">
    <location>
        <position position="56"/>
    </location>
    <ligand>
        <name>Mg(2+)</name>
        <dbReference type="ChEBI" id="CHEBI:18420"/>
        <label>1</label>
    </ligand>
</feature>
<keyword evidence="1 2" id="KW-0784">Thiamine biosynthesis</keyword>
<feature type="binding site" evidence="2">
    <location>
        <begin position="133"/>
        <end position="134"/>
    </location>
    <ligand>
        <name>ATP</name>
        <dbReference type="ChEBI" id="CHEBI:30616"/>
    </ligand>
</feature>
<comment type="catalytic activity">
    <reaction evidence="2">
        <text>thiamine phosphate + ATP = thiamine diphosphate + ADP</text>
        <dbReference type="Rhea" id="RHEA:15913"/>
        <dbReference type="ChEBI" id="CHEBI:30616"/>
        <dbReference type="ChEBI" id="CHEBI:37575"/>
        <dbReference type="ChEBI" id="CHEBI:58937"/>
        <dbReference type="ChEBI" id="CHEBI:456216"/>
        <dbReference type="EC" id="2.7.4.16"/>
    </reaction>
</comment>
<feature type="binding site" evidence="2">
    <location>
        <position position="236"/>
    </location>
    <ligand>
        <name>Mg(2+)</name>
        <dbReference type="ChEBI" id="CHEBI:18420"/>
        <label>5</label>
    </ligand>
</feature>
<dbReference type="Gene3D" id="3.90.650.10">
    <property type="entry name" value="PurM-like C-terminal domain"/>
    <property type="match status" value="1"/>
</dbReference>
<comment type="function">
    <text evidence="2">Catalyzes the ATP-dependent phosphorylation of thiamine-monophosphate (TMP) to form thiamine-pyrophosphate (TPP), the active form of vitamin B1.</text>
</comment>
<keyword evidence="6" id="KW-1185">Reference proteome</keyword>
<feature type="binding site" evidence="2">
    <location>
        <position position="235"/>
    </location>
    <ligand>
        <name>ATP</name>
        <dbReference type="ChEBI" id="CHEBI:30616"/>
    </ligand>
</feature>
<dbReference type="GO" id="GO:0009030">
    <property type="term" value="F:thiamine-phosphate kinase activity"/>
    <property type="evidence" value="ECO:0007669"/>
    <property type="project" value="UniProtKB-UniRule"/>
</dbReference>
<dbReference type="Proteomes" id="UP001179121">
    <property type="component" value="Chromosome"/>
</dbReference>
<dbReference type="PANTHER" id="PTHR30270">
    <property type="entry name" value="THIAMINE-MONOPHOSPHATE KINASE"/>
    <property type="match status" value="1"/>
</dbReference>
<dbReference type="InterPro" id="IPR036676">
    <property type="entry name" value="PurM-like_C_sf"/>
</dbReference>
<keyword evidence="2 5" id="KW-0418">Kinase</keyword>
<dbReference type="EMBL" id="OX365700">
    <property type="protein sequence ID" value="CAI4032717.1"/>
    <property type="molecule type" value="Genomic_DNA"/>
</dbReference>
<feature type="domain" description="PurM-like N-terminal" evidence="3">
    <location>
        <begin position="38"/>
        <end position="152"/>
    </location>
</feature>
<feature type="domain" description="PurM-like C-terminal" evidence="4">
    <location>
        <begin position="164"/>
        <end position="319"/>
    </location>
</feature>
<dbReference type="InterPro" id="IPR006283">
    <property type="entry name" value="ThiL-like"/>
</dbReference>
<dbReference type="Pfam" id="PF00586">
    <property type="entry name" value="AIRS"/>
    <property type="match status" value="1"/>
</dbReference>
<dbReference type="GO" id="GO:0005524">
    <property type="term" value="F:ATP binding"/>
    <property type="evidence" value="ECO:0007669"/>
    <property type="project" value="UniProtKB-UniRule"/>
</dbReference>
<keyword evidence="2" id="KW-0067">ATP-binding</keyword>
<comment type="similarity">
    <text evidence="2">Belongs to the thiamine-monophosphate kinase family.</text>
</comment>
<feature type="binding site" evidence="2">
    <location>
        <position position="343"/>
    </location>
    <ligand>
        <name>substrate</name>
    </ligand>
</feature>
<feature type="binding site" evidence="2">
    <location>
        <position position="40"/>
    </location>
    <ligand>
        <name>Mg(2+)</name>
        <dbReference type="ChEBI" id="CHEBI:18420"/>
        <label>4</label>
    </ligand>
</feature>
<keyword evidence="2" id="KW-0460">Magnesium</keyword>
<feature type="binding site" evidence="2">
    <location>
        <position position="233"/>
    </location>
    <ligand>
        <name>Mg(2+)</name>
        <dbReference type="ChEBI" id="CHEBI:18420"/>
        <label>3</label>
    </ligand>
</feature>
<evidence type="ECO:0000256" key="1">
    <source>
        <dbReference type="ARBA" id="ARBA00022977"/>
    </source>
</evidence>
<dbReference type="RefSeq" id="WP_289269435.1">
    <property type="nucleotide sequence ID" value="NZ_OX365700.1"/>
</dbReference>
<feature type="binding site" evidence="2">
    <location>
        <position position="40"/>
    </location>
    <ligand>
        <name>Mg(2+)</name>
        <dbReference type="ChEBI" id="CHEBI:18420"/>
        <label>3</label>
    </ligand>
</feature>
<evidence type="ECO:0000313" key="5">
    <source>
        <dbReference type="EMBL" id="CAI4032717.1"/>
    </source>
</evidence>
<dbReference type="InterPro" id="IPR036921">
    <property type="entry name" value="PurM-like_N_sf"/>
</dbReference>
<evidence type="ECO:0000313" key="6">
    <source>
        <dbReference type="Proteomes" id="UP001179121"/>
    </source>
</evidence>
<feature type="binding site" evidence="2">
    <location>
        <position position="57"/>
    </location>
    <ligand>
        <name>Mg(2+)</name>
        <dbReference type="ChEBI" id="CHEBI:18420"/>
        <label>2</label>
    </ligand>
</feature>
<evidence type="ECO:0000259" key="4">
    <source>
        <dbReference type="Pfam" id="PF02769"/>
    </source>
</evidence>
<accession>A0AA86T6W6</accession>
<feature type="binding site" evidence="2">
    <location>
        <position position="286"/>
    </location>
    <ligand>
        <name>substrate</name>
    </ligand>
</feature>
<feature type="binding site" evidence="2">
    <location>
        <position position="134"/>
    </location>
    <ligand>
        <name>Mg(2+)</name>
        <dbReference type="ChEBI" id="CHEBI:18420"/>
        <label>1</label>
    </ligand>
</feature>
<reference evidence="5" key="1">
    <citation type="submission" date="2022-10" db="EMBL/GenBank/DDBJ databases">
        <authorList>
            <person name="Koch H."/>
        </authorList>
    </citation>
    <scope>NUCLEOTIDE SEQUENCE</scope>
    <source>
        <strain evidence="5">DNF</strain>
    </source>
</reference>
<feature type="binding site" evidence="2">
    <location>
        <position position="55"/>
    </location>
    <ligand>
        <name>Mg(2+)</name>
        <dbReference type="ChEBI" id="CHEBI:18420"/>
        <label>4</label>
    </ligand>
</feature>
<comment type="miscellaneous">
    <text evidence="2">Reaction mechanism of ThiL seems to utilize a direct, inline transfer of the gamma-phosphate of ATP to TMP rather than a phosphorylated enzyme intermediate.</text>
</comment>
<name>A0AA86T6W6_9BACT</name>
<dbReference type="PIRSF" id="PIRSF005303">
    <property type="entry name" value="Thiam_monoph_kin"/>
    <property type="match status" value="1"/>
</dbReference>
<feature type="binding site" evidence="2">
    <location>
        <position position="86"/>
    </location>
    <ligand>
        <name>Mg(2+)</name>
        <dbReference type="ChEBI" id="CHEBI:18420"/>
        <label>4</label>
    </ligand>
</feature>
<dbReference type="EC" id="2.7.4.16" evidence="2"/>
<dbReference type="InterPro" id="IPR016188">
    <property type="entry name" value="PurM-like_N"/>
</dbReference>
<proteinExistence type="inferred from homology"/>
<protein>
    <recommendedName>
        <fullName evidence="2">Thiamine-monophosphate kinase</fullName>
        <shortName evidence="2">TMP kinase</shortName>
        <shortName evidence="2">Thiamine-phosphate kinase</shortName>
        <ecNumber evidence="2">2.7.4.16</ecNumber>
    </recommendedName>
</protein>
<dbReference type="SUPFAM" id="SSF56042">
    <property type="entry name" value="PurM C-terminal domain-like"/>
    <property type="match status" value="1"/>
</dbReference>
<dbReference type="AlphaFoldDB" id="A0AA86T6W6"/>
<keyword evidence="2" id="KW-0479">Metal-binding</keyword>
<dbReference type="Pfam" id="PF02769">
    <property type="entry name" value="AIRS_C"/>
    <property type="match status" value="1"/>
</dbReference>
<dbReference type="KEGG" id="nti:DNFV4_03147"/>